<dbReference type="AlphaFoldDB" id="A0AAW0GC32"/>
<evidence type="ECO:0000313" key="2">
    <source>
        <dbReference type="Proteomes" id="UP001385951"/>
    </source>
</evidence>
<evidence type="ECO:0000313" key="1">
    <source>
        <dbReference type="EMBL" id="KAK7688715.1"/>
    </source>
</evidence>
<protein>
    <submittedName>
        <fullName evidence="1">Uncharacterized protein</fullName>
    </submittedName>
</protein>
<accession>A0AAW0GC32</accession>
<dbReference type="Proteomes" id="UP001385951">
    <property type="component" value="Unassembled WGS sequence"/>
</dbReference>
<dbReference type="EMBL" id="JASBNA010000010">
    <property type="protein sequence ID" value="KAK7688715.1"/>
    <property type="molecule type" value="Genomic_DNA"/>
</dbReference>
<gene>
    <name evidence="1" type="ORF">QCA50_008253</name>
</gene>
<organism evidence="1 2">
    <name type="scientific">Cerrena zonata</name>
    <dbReference type="NCBI Taxonomy" id="2478898"/>
    <lineage>
        <taxon>Eukaryota</taxon>
        <taxon>Fungi</taxon>
        <taxon>Dikarya</taxon>
        <taxon>Basidiomycota</taxon>
        <taxon>Agaricomycotina</taxon>
        <taxon>Agaricomycetes</taxon>
        <taxon>Polyporales</taxon>
        <taxon>Cerrenaceae</taxon>
        <taxon>Cerrena</taxon>
    </lineage>
</organism>
<keyword evidence="2" id="KW-1185">Reference proteome</keyword>
<comment type="caution">
    <text evidence="1">The sequence shown here is derived from an EMBL/GenBank/DDBJ whole genome shotgun (WGS) entry which is preliminary data.</text>
</comment>
<proteinExistence type="predicted"/>
<reference evidence="1 2" key="1">
    <citation type="submission" date="2022-09" db="EMBL/GenBank/DDBJ databases">
        <authorList>
            <person name="Palmer J.M."/>
        </authorList>
    </citation>
    <scope>NUCLEOTIDE SEQUENCE [LARGE SCALE GENOMIC DNA]</scope>
    <source>
        <strain evidence="1 2">DSM 7382</strain>
    </source>
</reference>
<name>A0AAW0GC32_9APHY</name>
<sequence length="113" mass="12831">MVLGEAYWGQHVTALDVYFHGYRSVLDIYLLQSISTPLRLQEVDEIVNKSCQPNPANTPCLTSKPLKEEIRDEIIWLSTVPTFNFIVQTFLDINNPPHILEAMQSRALITSAT</sequence>